<dbReference type="InterPro" id="IPR011793">
    <property type="entry name" value="YbdK"/>
</dbReference>
<evidence type="ECO:0000256" key="2">
    <source>
        <dbReference type="ARBA" id="ARBA00022741"/>
    </source>
</evidence>
<evidence type="ECO:0000256" key="5">
    <source>
        <dbReference type="HAMAP-Rule" id="MF_01609"/>
    </source>
</evidence>
<dbReference type="InterPro" id="IPR006336">
    <property type="entry name" value="GCS2"/>
</dbReference>
<organism evidence="6 7">
    <name type="scientific">Nocardioides hankookensis</name>
    <dbReference type="NCBI Taxonomy" id="443157"/>
    <lineage>
        <taxon>Bacteria</taxon>
        <taxon>Bacillati</taxon>
        <taxon>Actinomycetota</taxon>
        <taxon>Actinomycetes</taxon>
        <taxon>Propionibacteriales</taxon>
        <taxon>Nocardioidaceae</taxon>
        <taxon>Nocardioides</taxon>
    </lineage>
</organism>
<accession>A0ABW1LNV5</accession>
<keyword evidence="1 5" id="KW-0436">Ligase</keyword>
<comment type="catalytic activity">
    <reaction evidence="4 5">
        <text>L-cysteine + L-glutamate + ATP = gamma-L-glutamyl-L-cysteine + ADP + phosphate + H(+)</text>
        <dbReference type="Rhea" id="RHEA:13285"/>
        <dbReference type="ChEBI" id="CHEBI:15378"/>
        <dbReference type="ChEBI" id="CHEBI:29985"/>
        <dbReference type="ChEBI" id="CHEBI:30616"/>
        <dbReference type="ChEBI" id="CHEBI:35235"/>
        <dbReference type="ChEBI" id="CHEBI:43474"/>
        <dbReference type="ChEBI" id="CHEBI:58173"/>
        <dbReference type="ChEBI" id="CHEBI:456216"/>
        <dbReference type="EC" id="6.3.2.2"/>
    </reaction>
</comment>
<keyword evidence="7" id="KW-1185">Reference proteome</keyword>
<comment type="function">
    <text evidence="5">ATP-dependent carboxylate-amine ligase which exhibits weak glutamate--cysteine ligase activity.</text>
</comment>
<evidence type="ECO:0000313" key="6">
    <source>
        <dbReference type="EMBL" id="MFC6045146.1"/>
    </source>
</evidence>
<keyword evidence="2 5" id="KW-0547">Nucleotide-binding</keyword>
<dbReference type="InterPro" id="IPR014746">
    <property type="entry name" value="Gln_synth/guanido_kin_cat_dom"/>
</dbReference>
<proteinExistence type="inferred from homology"/>
<comment type="similarity">
    <text evidence="5">Belongs to the glutamate--cysteine ligase type 2 family. YbdK subfamily.</text>
</comment>
<dbReference type="HAMAP" id="MF_01609">
    <property type="entry name" value="Glu_cys_ligase_2"/>
    <property type="match status" value="1"/>
</dbReference>
<dbReference type="SUPFAM" id="SSF55931">
    <property type="entry name" value="Glutamine synthetase/guanido kinase"/>
    <property type="match status" value="1"/>
</dbReference>
<evidence type="ECO:0000313" key="7">
    <source>
        <dbReference type="Proteomes" id="UP001596135"/>
    </source>
</evidence>
<dbReference type="PANTHER" id="PTHR36510">
    <property type="entry name" value="GLUTAMATE--CYSTEINE LIGASE 2-RELATED"/>
    <property type="match status" value="1"/>
</dbReference>
<dbReference type="Proteomes" id="UP001596135">
    <property type="component" value="Unassembled WGS sequence"/>
</dbReference>
<evidence type="ECO:0000256" key="3">
    <source>
        <dbReference type="ARBA" id="ARBA00022840"/>
    </source>
</evidence>
<dbReference type="GO" id="GO:0004357">
    <property type="term" value="F:glutamate-cysteine ligase activity"/>
    <property type="evidence" value="ECO:0007669"/>
    <property type="project" value="UniProtKB-EC"/>
</dbReference>
<dbReference type="PANTHER" id="PTHR36510:SF1">
    <property type="entry name" value="GLUTAMATE--CYSTEINE LIGASE 2-RELATED"/>
    <property type="match status" value="1"/>
</dbReference>
<dbReference type="Gene3D" id="3.30.590.20">
    <property type="match status" value="1"/>
</dbReference>
<dbReference type="RefSeq" id="WP_379157798.1">
    <property type="nucleotide sequence ID" value="NZ_JBHSRJ010000008.1"/>
</dbReference>
<name>A0ABW1LNV5_9ACTN</name>
<sequence length="376" mass="40230">MTVRSVGVEEELLLFDPETREVVPAAPRVLKEFHEHGSGREPSTAASDDVDQELFRHQLETRTDPTTDLDDVVAQLTAARRTAGEAARASGLAIGACAIVPLAGDRSVVTPGDRYRDMVDTYGEVARTGGTCGMHVHVAIDSDEEGVAVIDRIAPWLPVLLALSANSPYVDGRDSGYASWRAQVWSRWPSAGPTEAFGSLEGYREVCRVMLASGAARDAGMLYFDARLAVEHPTVEIRVCDVCADQGHAVVIAALARALVETAAREWADGAPAPAWRAESLRVAHWRAARFGPTGSLVHPVLGEVRPAREVLDALVDHVSTALADAGDTTRVEQGLAESLHDGGAARQRAAYERTGDVAGVVDDLIARTEQSWDTA</sequence>
<dbReference type="Pfam" id="PF04107">
    <property type="entry name" value="GCS2"/>
    <property type="match status" value="1"/>
</dbReference>
<gene>
    <name evidence="6" type="ORF">ACFPYL_18805</name>
</gene>
<dbReference type="EC" id="6.3.2.2" evidence="5"/>
<reference evidence="7" key="1">
    <citation type="journal article" date="2019" name="Int. J. Syst. Evol. Microbiol.">
        <title>The Global Catalogue of Microorganisms (GCM) 10K type strain sequencing project: providing services to taxonomists for standard genome sequencing and annotation.</title>
        <authorList>
            <consortium name="The Broad Institute Genomics Platform"/>
            <consortium name="The Broad Institute Genome Sequencing Center for Infectious Disease"/>
            <person name="Wu L."/>
            <person name="Ma J."/>
        </authorList>
    </citation>
    <scope>NUCLEOTIDE SEQUENCE [LARGE SCALE GENOMIC DNA]</scope>
    <source>
        <strain evidence="7">CCUG 54522</strain>
    </source>
</reference>
<evidence type="ECO:0000256" key="4">
    <source>
        <dbReference type="ARBA" id="ARBA00048819"/>
    </source>
</evidence>
<evidence type="ECO:0000256" key="1">
    <source>
        <dbReference type="ARBA" id="ARBA00022598"/>
    </source>
</evidence>
<protein>
    <recommendedName>
        <fullName evidence="5">Putative glutamate--cysteine ligase 2</fullName>
        <ecNumber evidence="5">6.3.2.2</ecNumber>
    </recommendedName>
    <alternativeName>
        <fullName evidence="5">Gamma-glutamylcysteine synthetase 2</fullName>
        <shortName evidence="5">GCS 2</shortName>
        <shortName evidence="5">Gamma-GCS 2</shortName>
    </alternativeName>
</protein>
<keyword evidence="3 5" id="KW-0067">ATP-binding</keyword>
<comment type="caution">
    <text evidence="6">The sequence shown here is derived from an EMBL/GenBank/DDBJ whole genome shotgun (WGS) entry which is preliminary data.</text>
</comment>
<dbReference type="EMBL" id="JBHSRJ010000008">
    <property type="protein sequence ID" value="MFC6045146.1"/>
    <property type="molecule type" value="Genomic_DNA"/>
</dbReference>
<dbReference type="InterPro" id="IPR050141">
    <property type="entry name" value="GCL_type2/YbdK_subfam"/>
</dbReference>
<dbReference type="NCBIfam" id="TIGR02050">
    <property type="entry name" value="gshA_cyan_rel"/>
    <property type="match status" value="1"/>
</dbReference>
<dbReference type="NCBIfam" id="NF010041">
    <property type="entry name" value="PRK13517.1-1"/>
    <property type="match status" value="1"/>
</dbReference>